<dbReference type="Proteomes" id="UP000255417">
    <property type="component" value="Unassembled WGS sequence"/>
</dbReference>
<keyword evidence="1" id="KW-0802">TPR repeat</keyword>
<dbReference type="OrthoDB" id="5690455at2"/>
<accession>A0A379DFD4</accession>
<feature type="repeat" description="TPR" evidence="1">
    <location>
        <begin position="20"/>
        <end position="53"/>
    </location>
</feature>
<evidence type="ECO:0000313" key="4">
    <source>
        <dbReference type="Proteomes" id="UP000255417"/>
    </source>
</evidence>
<evidence type="ECO:0000313" key="3">
    <source>
        <dbReference type="EMBL" id="SUB76460.1"/>
    </source>
</evidence>
<dbReference type="InterPro" id="IPR011990">
    <property type="entry name" value="TPR-like_helical_dom_sf"/>
</dbReference>
<dbReference type="NCBIfam" id="NF033650">
    <property type="entry name" value="ANR_neg_reg"/>
    <property type="match status" value="1"/>
</dbReference>
<dbReference type="AlphaFoldDB" id="A0A379DFD4"/>
<keyword evidence="4" id="KW-1185">Reference proteome</keyword>
<dbReference type="PROSITE" id="PS50005">
    <property type="entry name" value="TPR"/>
    <property type="match status" value="1"/>
</dbReference>
<dbReference type="EMBL" id="UGTA01000001">
    <property type="protein sequence ID" value="SUB59002.1"/>
    <property type="molecule type" value="Genomic_DNA"/>
</dbReference>
<sequence length="81" mass="9743">MRDIIQIHHKKQKASKKWQYNNLVQQARKLEQEDNYEEASKLWNKALKLAPTEKQKGWCSYRDSHCKRTAEVKILVEKNCE</sequence>
<proteinExistence type="predicted"/>
<reference evidence="3 4" key="1">
    <citation type="submission" date="2018-06" db="EMBL/GenBank/DDBJ databases">
        <authorList>
            <consortium name="Pathogen Informatics"/>
            <person name="Doyle S."/>
        </authorList>
    </citation>
    <scope>NUCLEOTIDE SEQUENCE [LARGE SCALE GENOMIC DNA]</scope>
    <source>
        <strain evidence="3 4">NCTC12872</strain>
    </source>
</reference>
<dbReference type="InterPro" id="IPR047666">
    <property type="entry name" value="ANR_neg_reg"/>
</dbReference>
<dbReference type="EMBL" id="UGTA01000005">
    <property type="protein sequence ID" value="SUB76460.1"/>
    <property type="molecule type" value="Genomic_DNA"/>
</dbReference>
<dbReference type="Gene3D" id="1.25.40.10">
    <property type="entry name" value="Tetratricopeptide repeat domain"/>
    <property type="match status" value="1"/>
</dbReference>
<evidence type="ECO:0000313" key="2">
    <source>
        <dbReference type="EMBL" id="SUB59002.1"/>
    </source>
</evidence>
<evidence type="ECO:0000256" key="1">
    <source>
        <dbReference type="PROSITE-ProRule" id="PRU00339"/>
    </source>
</evidence>
<dbReference type="RefSeq" id="WP_115315500.1">
    <property type="nucleotide sequence ID" value="NZ_LWIF01000001.1"/>
</dbReference>
<protein>
    <submittedName>
        <fullName evidence="3">Uncharacterized protein</fullName>
    </submittedName>
</protein>
<dbReference type="InterPro" id="IPR019734">
    <property type="entry name" value="TPR_rpt"/>
</dbReference>
<name>A0A379DFD4_9PAST</name>
<gene>
    <name evidence="2" type="ORF">NCTC12872_00974</name>
    <name evidence="3" type="ORF">NCTC12872_02091</name>
</gene>
<organism evidence="3 4">
    <name type="scientific">Phocoenobacter uteri</name>
    <dbReference type="NCBI Taxonomy" id="146806"/>
    <lineage>
        <taxon>Bacteria</taxon>
        <taxon>Pseudomonadati</taxon>
        <taxon>Pseudomonadota</taxon>
        <taxon>Gammaproteobacteria</taxon>
        <taxon>Pasteurellales</taxon>
        <taxon>Pasteurellaceae</taxon>
        <taxon>Phocoenobacter</taxon>
    </lineage>
</organism>